<accession>A0A0P8Z276</accession>
<keyword evidence="2" id="KW-1185">Reference proteome</keyword>
<comment type="caution">
    <text evidence="1">The sequence shown here is derived from an EMBL/GenBank/DDBJ whole genome shotgun (WGS) entry which is preliminary data.</text>
</comment>
<dbReference type="RefSeq" id="WP_054873328.1">
    <property type="nucleotide sequence ID" value="NZ_LKET01000012.1"/>
</dbReference>
<sequence length="231" mass="24396">MRLDDYLVNSMANNGNVQQAGAAGSNCCTTNNDVLGANIGGLGADCCPTNGNGNGVLGVSAGNGVRTIEVPEVLGIGDGRAFVEVCIPVVPPGFSILFDLIERRLVFDALVAARGKVFINGRLIKKIPFEVCDRSVIPTSGNISRITLSNLRAITVEVPFAMCIDLPESIRGARVVVLNTNVDSVELPNLRCPELACIRSIVEKDCIDVQVKVERDVIINVPTTGTGNGTF</sequence>
<reference evidence="1 2" key="1">
    <citation type="submission" date="2015-09" db="EMBL/GenBank/DDBJ databases">
        <title>Genome sequence of Oxobacter pfennigii DSM 3222.</title>
        <authorList>
            <person name="Poehlein A."/>
            <person name="Bengelsdorf F.R."/>
            <person name="Schiel-Bengelsdorf B."/>
            <person name="Duerre P."/>
            <person name="Daniel R."/>
        </authorList>
    </citation>
    <scope>NUCLEOTIDE SEQUENCE [LARGE SCALE GENOMIC DNA]</scope>
    <source>
        <strain evidence="1 2">DSM 3222</strain>
    </source>
</reference>
<organism evidence="1 2">
    <name type="scientific">Oxobacter pfennigii</name>
    <dbReference type="NCBI Taxonomy" id="36849"/>
    <lineage>
        <taxon>Bacteria</taxon>
        <taxon>Bacillati</taxon>
        <taxon>Bacillota</taxon>
        <taxon>Clostridia</taxon>
        <taxon>Eubacteriales</taxon>
        <taxon>Clostridiaceae</taxon>
        <taxon>Oxobacter</taxon>
    </lineage>
</organism>
<proteinExistence type="predicted"/>
<evidence type="ECO:0008006" key="3">
    <source>
        <dbReference type="Google" id="ProtNLM"/>
    </source>
</evidence>
<gene>
    <name evidence="1" type="ORF">OXPF_01730</name>
</gene>
<evidence type="ECO:0000313" key="2">
    <source>
        <dbReference type="Proteomes" id="UP000050326"/>
    </source>
</evidence>
<dbReference type="Proteomes" id="UP000050326">
    <property type="component" value="Unassembled WGS sequence"/>
</dbReference>
<protein>
    <recommendedName>
        <fullName evidence="3">SipL SPOCS domain-containing protein</fullName>
    </recommendedName>
</protein>
<dbReference type="EMBL" id="LKET01000012">
    <property type="protein sequence ID" value="KPU46254.1"/>
    <property type="molecule type" value="Genomic_DNA"/>
</dbReference>
<dbReference type="OrthoDB" id="2381017at2"/>
<evidence type="ECO:0000313" key="1">
    <source>
        <dbReference type="EMBL" id="KPU46254.1"/>
    </source>
</evidence>
<dbReference type="AlphaFoldDB" id="A0A0P8Z276"/>
<dbReference type="STRING" id="36849.OXPF_01730"/>
<name>A0A0P8Z276_9CLOT</name>